<dbReference type="SUPFAM" id="SSF69618">
    <property type="entry name" value="HemD-like"/>
    <property type="match status" value="1"/>
</dbReference>
<evidence type="ECO:0000259" key="1">
    <source>
        <dbReference type="Pfam" id="PF02602"/>
    </source>
</evidence>
<dbReference type="EMBL" id="WTXG01000025">
    <property type="protein sequence ID" value="KAI0299029.1"/>
    <property type="molecule type" value="Genomic_DNA"/>
</dbReference>
<dbReference type="InterPro" id="IPR003754">
    <property type="entry name" value="4pyrrol_synth_uPrphyn_synth"/>
</dbReference>
<reference evidence="2" key="1">
    <citation type="journal article" date="2022" name="New Phytol.">
        <title>Evolutionary transition to the ectomycorrhizal habit in the genomes of a hyperdiverse lineage of mushroom-forming fungi.</title>
        <authorList>
            <person name="Looney B."/>
            <person name="Miyauchi S."/>
            <person name="Morin E."/>
            <person name="Drula E."/>
            <person name="Courty P.E."/>
            <person name="Kohler A."/>
            <person name="Kuo A."/>
            <person name="LaButti K."/>
            <person name="Pangilinan J."/>
            <person name="Lipzen A."/>
            <person name="Riley R."/>
            <person name="Andreopoulos W."/>
            <person name="He G."/>
            <person name="Johnson J."/>
            <person name="Nolan M."/>
            <person name="Tritt A."/>
            <person name="Barry K.W."/>
            <person name="Grigoriev I.V."/>
            <person name="Nagy L.G."/>
            <person name="Hibbett D."/>
            <person name="Henrissat B."/>
            <person name="Matheny P.B."/>
            <person name="Labbe J."/>
            <person name="Martin F.M."/>
        </authorList>
    </citation>
    <scope>NUCLEOTIDE SEQUENCE</scope>
    <source>
        <strain evidence="2">BPL690</strain>
    </source>
</reference>
<organism evidence="2 3">
    <name type="scientific">Multifurca ochricompacta</name>
    <dbReference type="NCBI Taxonomy" id="376703"/>
    <lineage>
        <taxon>Eukaryota</taxon>
        <taxon>Fungi</taxon>
        <taxon>Dikarya</taxon>
        <taxon>Basidiomycota</taxon>
        <taxon>Agaricomycotina</taxon>
        <taxon>Agaricomycetes</taxon>
        <taxon>Russulales</taxon>
        <taxon>Russulaceae</taxon>
        <taxon>Multifurca</taxon>
    </lineage>
</organism>
<evidence type="ECO:0000313" key="3">
    <source>
        <dbReference type="Proteomes" id="UP001203297"/>
    </source>
</evidence>
<proteinExistence type="predicted"/>
<dbReference type="GO" id="GO:0004852">
    <property type="term" value="F:uroporphyrinogen-III synthase activity"/>
    <property type="evidence" value="ECO:0007669"/>
    <property type="project" value="InterPro"/>
</dbReference>
<feature type="domain" description="Tetrapyrrole biosynthesis uroporphyrinogen III synthase" evidence="1">
    <location>
        <begin position="28"/>
        <end position="283"/>
    </location>
</feature>
<dbReference type="CDD" id="cd06578">
    <property type="entry name" value="HemD"/>
    <property type="match status" value="1"/>
</dbReference>
<dbReference type="PANTHER" id="PTHR12390">
    <property type="entry name" value="UROPORPHYRINOGEN III SYNTHASE"/>
    <property type="match status" value="1"/>
</dbReference>
<dbReference type="AlphaFoldDB" id="A0AAD4M473"/>
<evidence type="ECO:0000313" key="2">
    <source>
        <dbReference type="EMBL" id="KAI0299029.1"/>
    </source>
</evidence>
<gene>
    <name evidence="2" type="ORF">B0F90DRAFT_1730202</name>
</gene>
<dbReference type="PANTHER" id="PTHR12390:SF0">
    <property type="entry name" value="UROPORPHYRINOGEN-III SYNTHASE"/>
    <property type="match status" value="1"/>
</dbReference>
<name>A0AAD4M473_9AGAM</name>
<protein>
    <submittedName>
        <fullName evidence="2">Tetrapyrrole biosynthesis, uroporphyrinogen III synthase</fullName>
    </submittedName>
</protein>
<accession>A0AAD4M473</accession>
<dbReference type="InterPro" id="IPR039793">
    <property type="entry name" value="UROS/Hem4"/>
</dbReference>
<dbReference type="InterPro" id="IPR036108">
    <property type="entry name" value="4pyrrol_syn_uPrphyn_synt_sf"/>
</dbReference>
<dbReference type="Proteomes" id="UP001203297">
    <property type="component" value="Unassembled WGS sequence"/>
</dbReference>
<dbReference type="GO" id="GO:0005829">
    <property type="term" value="C:cytosol"/>
    <property type="evidence" value="ECO:0007669"/>
    <property type="project" value="TreeGrafter"/>
</dbReference>
<keyword evidence="3" id="KW-1185">Reference proteome</keyword>
<dbReference type="GO" id="GO:0006780">
    <property type="term" value="P:uroporphyrinogen III biosynthetic process"/>
    <property type="evidence" value="ECO:0007669"/>
    <property type="project" value="InterPro"/>
</dbReference>
<comment type="caution">
    <text evidence="2">The sequence shown here is derived from an EMBL/GenBank/DDBJ whole genome shotgun (WGS) entry which is preliminary data.</text>
</comment>
<sequence>MVNGQPMEDMAMMTSRPVLLLRAPTSPDRYETTLARASYRPLSLPVLETAFENLEDLSHIIRGEDERGPVDGIIVTSARAVEACAQAGTDINWRNIRFYAVGPATASQLAQLPNPPQDVRGTESGTAERLADFIVKDANREDNLLYLTGDKNRETLSRVVREGLGEHIMKELRVYGTCGVRNFEDTLAHAIQGEETDEENSQPWWIVFFAPSTATHVMPALRTRFSLPMAVAVKRKGIDRLNENELRRARVAAIGPTTAEYLRNELGLRVDAVPDVPSADSLVLALDKALYVE</sequence>
<dbReference type="Gene3D" id="3.40.50.10090">
    <property type="match status" value="2"/>
</dbReference>
<dbReference type="Pfam" id="PF02602">
    <property type="entry name" value="HEM4"/>
    <property type="match status" value="1"/>
</dbReference>